<dbReference type="SMART" id="SM00421">
    <property type="entry name" value="HTH_LUXR"/>
    <property type="match status" value="1"/>
</dbReference>
<feature type="signal peptide" evidence="3">
    <location>
        <begin position="1"/>
        <end position="20"/>
    </location>
</feature>
<dbReference type="InterPro" id="IPR015943">
    <property type="entry name" value="WD40/YVTN_repeat-like_dom_sf"/>
</dbReference>
<accession>A0A366KPL9</accession>
<keyword evidence="3" id="KW-0732">Signal</keyword>
<evidence type="ECO:0000313" key="5">
    <source>
        <dbReference type="EMBL" id="RBQ03099.1"/>
    </source>
</evidence>
<evidence type="ECO:0000313" key="6">
    <source>
        <dbReference type="Proteomes" id="UP000252081"/>
    </source>
</evidence>
<evidence type="ECO:0000259" key="4">
    <source>
        <dbReference type="SMART" id="SM00421"/>
    </source>
</evidence>
<dbReference type="Gene3D" id="1.10.10.10">
    <property type="entry name" value="Winged helix-like DNA-binding domain superfamily/Winged helix DNA-binding domain"/>
    <property type="match status" value="1"/>
</dbReference>
<dbReference type="GO" id="GO:0006355">
    <property type="term" value="P:regulation of DNA-templated transcription"/>
    <property type="evidence" value="ECO:0007669"/>
    <property type="project" value="InterPro"/>
</dbReference>
<keyword evidence="2" id="KW-1133">Transmembrane helix</keyword>
<dbReference type="SUPFAM" id="SSF46894">
    <property type="entry name" value="C-terminal effector domain of the bipartite response regulators"/>
    <property type="match status" value="1"/>
</dbReference>
<dbReference type="InterPro" id="IPR011110">
    <property type="entry name" value="Reg_prop"/>
</dbReference>
<dbReference type="RefSeq" id="WP_113951218.1">
    <property type="nucleotide sequence ID" value="NZ_QNQU01000025.1"/>
</dbReference>
<name>A0A366KPL9_9SPHI</name>
<comment type="caution">
    <text evidence="5">The sequence shown here is derived from an EMBL/GenBank/DDBJ whole genome shotgun (WGS) entry which is preliminary data.</text>
</comment>
<gene>
    <name evidence="5" type="ORF">DRW42_22965</name>
</gene>
<feature type="chain" id="PRO_5016743435" evidence="3">
    <location>
        <begin position="21"/>
        <end position="976"/>
    </location>
</feature>
<dbReference type="AlphaFoldDB" id="A0A366KPL9"/>
<dbReference type="PANTHER" id="PTHR43547:SF2">
    <property type="entry name" value="HYBRID SIGNAL TRANSDUCTION HISTIDINE KINASE C"/>
    <property type="match status" value="1"/>
</dbReference>
<sequence>MKKISLLILICNAFIGTLMAQSKLAIPSIKSYTTADYNAGSGIWDIKQGKNGILYFANNDGLLTFDGSYWKTYPLPNKSAIKSLEIDPSGKIYVGGQDEIGYFFPDQSGILKFHSLKHLMPETARQFADIWNIVLYKNEVFFRTIECIFELKNNKITTYDAPGGWIALSRVGSVLFASDKDLGLLFFKDSKWQPYGPAPKPGQLQTSNLQITGIAAYNKDSLLLTTRKSGLFLMGSTMLKKMATSADGILNSSLINAATKIAENRFAICTASKGLIIIDAQGKLIEQFSNKHGLQNNNINSILLDNNQNLWLGLENGTDFINYNTSIKHIYPSRENHVKGNAVIISGKRLYIGSSNSLYSAAISDLQGDISTGTGLFTEVENTRGAVLSLAQVNNNLLAGHQDGVMNIVNNQAHLITNGPGAWMLKAFPPSGDVIAGTYTGFQLLKARNGGFVNDGKINGIYESLGNLARDNEDNLWATHPHRGIFKARLSADRKTVLHYKIYTNDDGLPSKLNNHVYFINNKIIAATEKGIYEYNVRQNKFIFSAFYKPVFGNNPVACLTEDRLGNLWFVSNQRVGVVDFSRSAEKGKFNPIYFPELTGQTVKGAEHIYPYNMENIFIGSNDGVFHLNYQRYVSSESKLNVLLTSVKAIGEKDSLIFGGYFLKNGQISSGQAADQVTSLSNQWNSFHFEYSSTLFAQKGNEEFSYKLIGFDNEWSRWSTKTEKDYTNLSYGKYTFSVKVRNNLGNASAPVNYTFIVEPAWYQTLWAILLYLAILVSIIYYFVNRQQKRFALHQKKHEEEQKRLSYLHGLEMDRNEKEIIALKNDNLEAELNYKNRELATITMHLVDRGKLLQAIKDELITLTQKLNIPDADYQFRRVYKLISDTENGDEDWDQFAIYFDQVYNNYLATMKVKFPNLSATDLKLCAYLRLNLSSKETAQLLNISLKGVEISRYRLRKKLNLSTEVNLYDFLIESTN</sequence>
<dbReference type="PANTHER" id="PTHR43547">
    <property type="entry name" value="TWO-COMPONENT HISTIDINE KINASE"/>
    <property type="match status" value="1"/>
</dbReference>
<keyword evidence="6" id="KW-1185">Reference proteome</keyword>
<proteinExistence type="predicted"/>
<feature type="domain" description="HTH luxR-type" evidence="4">
    <location>
        <begin position="914"/>
        <end position="971"/>
    </location>
</feature>
<keyword evidence="2" id="KW-0812">Transmembrane</keyword>
<dbReference type="Gene3D" id="2.130.10.10">
    <property type="entry name" value="YVTN repeat-like/Quinoprotein amine dehydrogenase"/>
    <property type="match status" value="3"/>
</dbReference>
<keyword evidence="1" id="KW-0597">Phosphoprotein</keyword>
<evidence type="ECO:0000256" key="3">
    <source>
        <dbReference type="SAM" id="SignalP"/>
    </source>
</evidence>
<dbReference type="InterPro" id="IPR036388">
    <property type="entry name" value="WH-like_DNA-bd_sf"/>
</dbReference>
<dbReference type="Proteomes" id="UP000252081">
    <property type="component" value="Unassembled WGS sequence"/>
</dbReference>
<organism evidence="5 6">
    <name type="scientific">Pedobacter miscanthi</name>
    <dbReference type="NCBI Taxonomy" id="2259170"/>
    <lineage>
        <taxon>Bacteria</taxon>
        <taxon>Pseudomonadati</taxon>
        <taxon>Bacteroidota</taxon>
        <taxon>Sphingobacteriia</taxon>
        <taxon>Sphingobacteriales</taxon>
        <taxon>Sphingobacteriaceae</taxon>
        <taxon>Pedobacter</taxon>
    </lineage>
</organism>
<feature type="transmembrane region" description="Helical" evidence="2">
    <location>
        <begin position="760"/>
        <end position="783"/>
    </location>
</feature>
<dbReference type="SUPFAM" id="SSF50998">
    <property type="entry name" value="Quinoprotein alcohol dehydrogenase-like"/>
    <property type="match status" value="1"/>
</dbReference>
<dbReference type="Gene3D" id="2.60.40.10">
    <property type="entry name" value="Immunoglobulins"/>
    <property type="match status" value="1"/>
</dbReference>
<dbReference type="InterPro" id="IPR011123">
    <property type="entry name" value="Y_Y_Y"/>
</dbReference>
<protein>
    <submittedName>
        <fullName evidence="5">Transcriptional regulator</fullName>
    </submittedName>
</protein>
<dbReference type="Pfam" id="PF07494">
    <property type="entry name" value="Reg_prop"/>
    <property type="match status" value="1"/>
</dbReference>
<dbReference type="OrthoDB" id="9809670at2"/>
<dbReference type="Pfam" id="PF07495">
    <property type="entry name" value="Y_Y_Y"/>
    <property type="match status" value="1"/>
</dbReference>
<dbReference type="InterPro" id="IPR013783">
    <property type="entry name" value="Ig-like_fold"/>
</dbReference>
<dbReference type="GO" id="GO:0000155">
    <property type="term" value="F:phosphorelay sensor kinase activity"/>
    <property type="evidence" value="ECO:0007669"/>
    <property type="project" value="TreeGrafter"/>
</dbReference>
<dbReference type="EMBL" id="QNQU01000025">
    <property type="protein sequence ID" value="RBQ03099.1"/>
    <property type="molecule type" value="Genomic_DNA"/>
</dbReference>
<reference evidence="5 6" key="1">
    <citation type="submission" date="2018-07" db="EMBL/GenBank/DDBJ databases">
        <title>A draft genome of a endophytic bacteria, a new species of Pedobacter.</title>
        <authorList>
            <person name="Zhang Z.D."/>
            <person name="Chen Z.J."/>
        </authorList>
    </citation>
    <scope>NUCLEOTIDE SEQUENCE [LARGE SCALE GENOMIC DNA]</scope>
    <source>
        <strain evidence="5 6">RS10</strain>
    </source>
</reference>
<evidence type="ECO:0000256" key="2">
    <source>
        <dbReference type="SAM" id="Phobius"/>
    </source>
</evidence>
<dbReference type="InterPro" id="IPR011047">
    <property type="entry name" value="Quinoprotein_ADH-like_sf"/>
</dbReference>
<dbReference type="InterPro" id="IPR016032">
    <property type="entry name" value="Sig_transdc_resp-reg_C-effctor"/>
</dbReference>
<dbReference type="InterPro" id="IPR000792">
    <property type="entry name" value="Tscrpt_reg_LuxR_C"/>
</dbReference>
<dbReference type="GO" id="GO:0003677">
    <property type="term" value="F:DNA binding"/>
    <property type="evidence" value="ECO:0007669"/>
    <property type="project" value="InterPro"/>
</dbReference>
<keyword evidence="2" id="KW-0472">Membrane</keyword>
<evidence type="ECO:0000256" key="1">
    <source>
        <dbReference type="ARBA" id="ARBA00022553"/>
    </source>
</evidence>
<dbReference type="SUPFAM" id="SSF101908">
    <property type="entry name" value="Putative isomerase YbhE"/>
    <property type="match status" value="1"/>
</dbReference>